<organism evidence="2 3">
    <name type="scientific">Paracoccidioides lutzii (strain ATCC MYA-826 / Pb01)</name>
    <name type="common">Paracoccidioides brasiliensis</name>
    <dbReference type="NCBI Taxonomy" id="502779"/>
    <lineage>
        <taxon>Eukaryota</taxon>
        <taxon>Fungi</taxon>
        <taxon>Dikarya</taxon>
        <taxon>Ascomycota</taxon>
        <taxon>Pezizomycotina</taxon>
        <taxon>Eurotiomycetes</taxon>
        <taxon>Eurotiomycetidae</taxon>
        <taxon>Onygenales</taxon>
        <taxon>Ajellomycetaceae</taxon>
        <taxon>Paracoccidioides</taxon>
    </lineage>
</organism>
<reference evidence="2 3" key="1">
    <citation type="journal article" date="2011" name="PLoS Genet.">
        <title>Comparative genomic analysis of human fungal pathogens causing paracoccidioidomycosis.</title>
        <authorList>
            <person name="Desjardins C.A."/>
            <person name="Champion M.D."/>
            <person name="Holder J.W."/>
            <person name="Muszewska A."/>
            <person name="Goldberg J."/>
            <person name="Bailao A.M."/>
            <person name="Brigido M.M."/>
            <person name="Ferreira M.E."/>
            <person name="Garcia A.M."/>
            <person name="Grynberg M."/>
            <person name="Gujja S."/>
            <person name="Heiman D.I."/>
            <person name="Henn M.R."/>
            <person name="Kodira C.D."/>
            <person name="Leon-Narvaez H."/>
            <person name="Longo L.V."/>
            <person name="Ma L.J."/>
            <person name="Malavazi I."/>
            <person name="Matsuo A.L."/>
            <person name="Morais F.V."/>
            <person name="Pereira M."/>
            <person name="Rodriguez-Brito S."/>
            <person name="Sakthikumar S."/>
            <person name="Salem-Izacc S.M."/>
            <person name="Sykes S.M."/>
            <person name="Teixeira M.M."/>
            <person name="Vallejo M.C."/>
            <person name="Walter M.E."/>
            <person name="Yandava C."/>
            <person name="Young S."/>
            <person name="Zeng Q."/>
            <person name="Zucker J."/>
            <person name="Felipe M.S."/>
            <person name="Goldman G.H."/>
            <person name="Haas B.J."/>
            <person name="McEwen J.G."/>
            <person name="Nino-Vega G."/>
            <person name="Puccia R."/>
            <person name="San-Blas G."/>
            <person name="Soares C.M."/>
            <person name="Birren B.W."/>
            <person name="Cuomo C.A."/>
        </authorList>
    </citation>
    <scope>NUCLEOTIDE SEQUENCE [LARGE SCALE GENOMIC DNA]</scope>
    <source>
        <strain evidence="3">ATCC MYA-826 / Pb01</strain>
    </source>
</reference>
<dbReference type="AlphaFoldDB" id="C1GYY6"/>
<dbReference type="Proteomes" id="UP000002059">
    <property type="component" value="Partially assembled WGS sequence"/>
</dbReference>
<dbReference type="VEuPathDB" id="FungiDB:PAAG_03730"/>
<name>C1GYY6_PARBA</name>
<dbReference type="HOGENOM" id="CLU_2904791_0_0_1"/>
<dbReference type="EMBL" id="KN294000">
    <property type="protein sequence ID" value="EEH41809.2"/>
    <property type="molecule type" value="Genomic_DNA"/>
</dbReference>
<feature type="region of interest" description="Disordered" evidence="1">
    <location>
        <begin position="36"/>
        <end position="62"/>
    </location>
</feature>
<proteinExistence type="predicted"/>
<sequence length="62" mass="7096">MTKLWWQGTCDMMIFDMHALGMNHVRNFLKKPGKELTSVTETERVETDTSIPSRQLAQIDGA</sequence>
<evidence type="ECO:0000313" key="3">
    <source>
        <dbReference type="Proteomes" id="UP000002059"/>
    </source>
</evidence>
<dbReference type="RefSeq" id="XP_002794137.2">
    <property type="nucleotide sequence ID" value="XM_002794091.2"/>
</dbReference>
<dbReference type="KEGG" id="pbl:PAAG_03730"/>
<dbReference type="GeneID" id="9097573"/>
<accession>C1GYY6</accession>
<keyword evidence="3" id="KW-1185">Reference proteome</keyword>
<evidence type="ECO:0000313" key="2">
    <source>
        <dbReference type="EMBL" id="EEH41809.2"/>
    </source>
</evidence>
<evidence type="ECO:0000256" key="1">
    <source>
        <dbReference type="SAM" id="MobiDB-lite"/>
    </source>
</evidence>
<protein>
    <submittedName>
        <fullName evidence="2">Uncharacterized protein</fullName>
    </submittedName>
</protein>
<gene>
    <name evidence="2" type="ORF">PAAG_03730</name>
</gene>